<comment type="caution">
    <text evidence="1">The sequence shown here is derived from an EMBL/GenBank/DDBJ whole genome shotgun (WGS) entry which is preliminary data.</text>
</comment>
<name>A0A081NEK9_9GAMM</name>
<proteinExistence type="predicted"/>
<dbReference type="Proteomes" id="UP000028073">
    <property type="component" value="Unassembled WGS sequence"/>
</dbReference>
<dbReference type="EMBL" id="JOKH01000004">
    <property type="protein sequence ID" value="KEQ16882.1"/>
    <property type="molecule type" value="Genomic_DNA"/>
</dbReference>
<dbReference type="AlphaFoldDB" id="A0A081NEK9"/>
<protein>
    <submittedName>
        <fullName evidence="1">Uncharacterized protein</fullName>
    </submittedName>
</protein>
<organism evidence="1 2">
    <name type="scientific">Endozoicomonas numazuensis</name>
    <dbReference type="NCBI Taxonomy" id="1137799"/>
    <lineage>
        <taxon>Bacteria</taxon>
        <taxon>Pseudomonadati</taxon>
        <taxon>Pseudomonadota</taxon>
        <taxon>Gammaproteobacteria</taxon>
        <taxon>Oceanospirillales</taxon>
        <taxon>Endozoicomonadaceae</taxon>
        <taxon>Endozoicomonas</taxon>
    </lineage>
</organism>
<sequence>MPKVWNHLKFQYRQKAHPPGESDLPLEITPRFDLDLPLTFESAHITKSLNKSRIFWANYTHWISRCY</sequence>
<evidence type="ECO:0000313" key="1">
    <source>
        <dbReference type="EMBL" id="KEQ16882.1"/>
    </source>
</evidence>
<evidence type="ECO:0000313" key="2">
    <source>
        <dbReference type="Proteomes" id="UP000028073"/>
    </source>
</evidence>
<keyword evidence="2" id="KW-1185">Reference proteome</keyword>
<accession>A0A081NEK9</accession>
<gene>
    <name evidence="1" type="ORF">GZ78_19700</name>
</gene>
<reference evidence="1 2" key="1">
    <citation type="submission" date="2014-06" db="EMBL/GenBank/DDBJ databases">
        <title>Whole Genome Sequences of Three Symbiotic Endozoicomonas Bacteria.</title>
        <authorList>
            <person name="Neave M.J."/>
            <person name="Apprill A."/>
            <person name="Voolstra C.R."/>
        </authorList>
    </citation>
    <scope>NUCLEOTIDE SEQUENCE [LARGE SCALE GENOMIC DNA]</scope>
    <source>
        <strain evidence="1 2">DSM 25634</strain>
    </source>
</reference>